<sequence length="292" mass="33766">RKTKTDKIDARIIALYLSTGASRTYLYSSYHTEALKQLSRARNKLIRSRSNQYVIITNILDVEFPEFKAFFHNKLSDTALFLLNKYKTVDRMKRLTHQDCVLLHNKSRRIPTSSFEELRDLAKHTIGHHFNYNDLILSSALQIVNTLERQIESIEKEILAIMEELHSPIDTIPGISTLSAATILGEFGDFSKFSNPKQLCAFCGVEPAIYQSGTSFHNGRMVKHGSSELRYVLFNAVPYLVIHNITFREFFYKKLHEGKNYRVAQSHVVKKLLRMIYHLELTGESFDPTLLY</sequence>
<evidence type="ECO:0000256" key="1">
    <source>
        <dbReference type="SAM" id="Coils"/>
    </source>
</evidence>
<keyword evidence="5" id="KW-1185">Reference proteome</keyword>
<evidence type="ECO:0000259" key="2">
    <source>
        <dbReference type="Pfam" id="PF01548"/>
    </source>
</evidence>
<reference evidence="4 5" key="1">
    <citation type="submission" date="2019-03" db="EMBL/GenBank/DDBJ databases">
        <title>Genomic Encyclopedia of Type Strains, Phase IV (KMG-IV): sequencing the most valuable type-strain genomes for metagenomic binning, comparative biology and taxonomic classification.</title>
        <authorList>
            <person name="Goeker M."/>
        </authorList>
    </citation>
    <scope>NUCLEOTIDE SEQUENCE [LARGE SCALE GENOMIC DNA]</scope>
    <source>
        <strain evidence="4 5">DSM 29481</strain>
    </source>
</reference>
<feature type="domain" description="Transposase IS116/IS110/IS902 C-terminal" evidence="3">
    <location>
        <begin position="169"/>
        <end position="250"/>
    </location>
</feature>
<name>A0A4V2VL23_9FIRM</name>
<evidence type="ECO:0000313" key="5">
    <source>
        <dbReference type="Proteomes" id="UP000295773"/>
    </source>
</evidence>
<feature type="coiled-coil region" evidence="1">
    <location>
        <begin position="137"/>
        <end position="164"/>
    </location>
</feature>
<evidence type="ECO:0000313" key="4">
    <source>
        <dbReference type="EMBL" id="TCU62195.1"/>
    </source>
</evidence>
<evidence type="ECO:0000259" key="3">
    <source>
        <dbReference type="Pfam" id="PF02371"/>
    </source>
</evidence>
<dbReference type="InterPro" id="IPR002525">
    <property type="entry name" value="Transp_IS110-like_N"/>
</dbReference>
<dbReference type="AlphaFoldDB" id="A0A4V2VL23"/>
<organism evidence="4 5">
    <name type="scientific">Longicatena caecimuris</name>
    <dbReference type="NCBI Taxonomy" id="1796635"/>
    <lineage>
        <taxon>Bacteria</taxon>
        <taxon>Bacillati</taxon>
        <taxon>Bacillota</taxon>
        <taxon>Erysipelotrichia</taxon>
        <taxon>Erysipelotrichales</taxon>
        <taxon>Erysipelotrichaceae</taxon>
        <taxon>Longicatena</taxon>
    </lineage>
</organism>
<dbReference type="InterPro" id="IPR003346">
    <property type="entry name" value="Transposase_20"/>
</dbReference>
<comment type="caution">
    <text evidence="4">The sequence shown here is derived from an EMBL/GenBank/DDBJ whole genome shotgun (WGS) entry which is preliminary data.</text>
</comment>
<dbReference type="Pfam" id="PF01548">
    <property type="entry name" value="DEDD_Tnp_IS110"/>
    <property type="match status" value="1"/>
</dbReference>
<dbReference type="GO" id="GO:0004803">
    <property type="term" value="F:transposase activity"/>
    <property type="evidence" value="ECO:0007669"/>
    <property type="project" value="InterPro"/>
</dbReference>
<dbReference type="EMBL" id="SMBP01000005">
    <property type="protein sequence ID" value="TCU62195.1"/>
    <property type="molecule type" value="Genomic_DNA"/>
</dbReference>
<feature type="non-terminal residue" evidence="4">
    <location>
        <position position="1"/>
    </location>
</feature>
<protein>
    <submittedName>
        <fullName evidence="4">Transposase</fullName>
    </submittedName>
</protein>
<dbReference type="PANTHER" id="PTHR33055:SF15">
    <property type="entry name" value="TRANSPOSASE-RELATED"/>
    <property type="match status" value="1"/>
</dbReference>
<dbReference type="NCBIfam" id="NF033542">
    <property type="entry name" value="transpos_IS110"/>
    <property type="match status" value="1"/>
</dbReference>
<proteinExistence type="predicted"/>
<dbReference type="Pfam" id="PF02371">
    <property type="entry name" value="Transposase_20"/>
    <property type="match status" value="1"/>
</dbReference>
<gene>
    <name evidence="4" type="ORF">EDD61_1051</name>
</gene>
<feature type="domain" description="Transposase IS110-like N-terminal" evidence="2">
    <location>
        <begin position="1"/>
        <end position="65"/>
    </location>
</feature>
<dbReference type="InterPro" id="IPR047650">
    <property type="entry name" value="Transpos_IS110"/>
</dbReference>
<dbReference type="RefSeq" id="WP_132224138.1">
    <property type="nucleotide sequence ID" value="NZ_SMBP01000005.1"/>
</dbReference>
<dbReference type="PANTHER" id="PTHR33055">
    <property type="entry name" value="TRANSPOSASE FOR INSERTION SEQUENCE ELEMENT IS1111A"/>
    <property type="match status" value="1"/>
</dbReference>
<keyword evidence="1" id="KW-0175">Coiled coil</keyword>
<dbReference type="Proteomes" id="UP000295773">
    <property type="component" value="Unassembled WGS sequence"/>
</dbReference>
<dbReference type="GO" id="GO:0006313">
    <property type="term" value="P:DNA transposition"/>
    <property type="evidence" value="ECO:0007669"/>
    <property type="project" value="InterPro"/>
</dbReference>
<dbReference type="GO" id="GO:0003677">
    <property type="term" value="F:DNA binding"/>
    <property type="evidence" value="ECO:0007669"/>
    <property type="project" value="InterPro"/>
</dbReference>
<accession>A0A4V2VL23</accession>